<reference evidence="2" key="1">
    <citation type="submission" date="2022-07" db="EMBL/GenBank/DDBJ databases">
        <title>Genome Sequence of Xylaria arbuscula.</title>
        <authorList>
            <person name="Buettner E."/>
        </authorList>
    </citation>
    <scope>NUCLEOTIDE SEQUENCE</scope>
    <source>
        <strain evidence="2">VT107</strain>
    </source>
</reference>
<sequence>MSLHPPRPPPHQQRPGLVSTTTATSTRGSDRDIDLDHSDTQSFVEKISHQLEITKPTPIAPPNHECTWKERYLDLTAEIRQLKAELSTRASLTSYGQPGDDPDLLEVTIILHFRDRDDIVINTDVTREGT</sequence>
<dbReference type="AlphaFoldDB" id="A0A9W8NIQ3"/>
<dbReference type="Proteomes" id="UP001148614">
    <property type="component" value="Unassembled WGS sequence"/>
</dbReference>
<accession>A0A9W8NIQ3</accession>
<evidence type="ECO:0000256" key="1">
    <source>
        <dbReference type="SAM" id="MobiDB-lite"/>
    </source>
</evidence>
<evidence type="ECO:0000313" key="2">
    <source>
        <dbReference type="EMBL" id="KAJ3577123.1"/>
    </source>
</evidence>
<proteinExistence type="predicted"/>
<organism evidence="2 3">
    <name type="scientific">Xylaria arbuscula</name>
    <dbReference type="NCBI Taxonomy" id="114810"/>
    <lineage>
        <taxon>Eukaryota</taxon>
        <taxon>Fungi</taxon>
        <taxon>Dikarya</taxon>
        <taxon>Ascomycota</taxon>
        <taxon>Pezizomycotina</taxon>
        <taxon>Sordariomycetes</taxon>
        <taxon>Xylariomycetidae</taxon>
        <taxon>Xylariales</taxon>
        <taxon>Xylariaceae</taxon>
        <taxon>Xylaria</taxon>
    </lineage>
</organism>
<protein>
    <submittedName>
        <fullName evidence="2">Uncharacterized protein</fullName>
    </submittedName>
</protein>
<name>A0A9W8NIQ3_9PEZI</name>
<gene>
    <name evidence="2" type="ORF">NPX13_g3445</name>
</gene>
<keyword evidence="3" id="KW-1185">Reference proteome</keyword>
<feature type="compositionally biased region" description="Polar residues" evidence="1">
    <location>
        <begin position="18"/>
        <end position="27"/>
    </location>
</feature>
<dbReference type="VEuPathDB" id="FungiDB:F4678DRAFT_461189"/>
<comment type="caution">
    <text evidence="2">The sequence shown here is derived from an EMBL/GenBank/DDBJ whole genome shotgun (WGS) entry which is preliminary data.</text>
</comment>
<feature type="compositionally biased region" description="Pro residues" evidence="1">
    <location>
        <begin position="1"/>
        <end position="12"/>
    </location>
</feature>
<evidence type="ECO:0000313" key="3">
    <source>
        <dbReference type="Proteomes" id="UP001148614"/>
    </source>
</evidence>
<feature type="region of interest" description="Disordered" evidence="1">
    <location>
        <begin position="1"/>
        <end position="36"/>
    </location>
</feature>
<dbReference type="EMBL" id="JANPWZ010000429">
    <property type="protein sequence ID" value="KAJ3577123.1"/>
    <property type="molecule type" value="Genomic_DNA"/>
</dbReference>